<dbReference type="AlphaFoldDB" id="A0AAD2FFT3"/>
<evidence type="ECO:0000256" key="1">
    <source>
        <dbReference type="SAM" id="MobiDB-lite"/>
    </source>
</evidence>
<name>A0AAD2FFT3_9STRA</name>
<protein>
    <submittedName>
        <fullName evidence="2">Uncharacterized protein</fullName>
    </submittedName>
</protein>
<reference evidence="2" key="1">
    <citation type="submission" date="2023-08" db="EMBL/GenBank/DDBJ databases">
        <authorList>
            <person name="Audoor S."/>
            <person name="Bilcke G."/>
        </authorList>
    </citation>
    <scope>NUCLEOTIDE SEQUENCE</scope>
</reference>
<feature type="region of interest" description="Disordered" evidence="1">
    <location>
        <begin position="50"/>
        <end position="116"/>
    </location>
</feature>
<keyword evidence="3" id="KW-1185">Reference proteome</keyword>
<feature type="compositionally biased region" description="Basic residues" evidence="1">
    <location>
        <begin position="68"/>
        <end position="78"/>
    </location>
</feature>
<evidence type="ECO:0000313" key="2">
    <source>
        <dbReference type="EMBL" id="CAJ1935181.1"/>
    </source>
</evidence>
<gene>
    <name evidence="2" type="ORF">CYCCA115_LOCUS4517</name>
</gene>
<organism evidence="2 3">
    <name type="scientific">Cylindrotheca closterium</name>
    <dbReference type="NCBI Taxonomy" id="2856"/>
    <lineage>
        <taxon>Eukaryota</taxon>
        <taxon>Sar</taxon>
        <taxon>Stramenopiles</taxon>
        <taxon>Ochrophyta</taxon>
        <taxon>Bacillariophyta</taxon>
        <taxon>Bacillariophyceae</taxon>
        <taxon>Bacillariophycidae</taxon>
        <taxon>Bacillariales</taxon>
        <taxon>Bacillariaceae</taxon>
        <taxon>Cylindrotheca</taxon>
    </lineage>
</organism>
<comment type="caution">
    <text evidence="2">The sequence shown here is derived from an EMBL/GenBank/DDBJ whole genome shotgun (WGS) entry which is preliminary data.</text>
</comment>
<accession>A0AAD2FFT3</accession>
<dbReference type="EMBL" id="CAKOGP040000446">
    <property type="protein sequence ID" value="CAJ1935181.1"/>
    <property type="molecule type" value="Genomic_DNA"/>
</dbReference>
<sequence>MTTSTMQMHLNVDIVGPSTKSSPVSKLAVPTVHRIEPDIEVILSKLKAHKSRSGSTIAKAKTGPIKKNTNRRLQKRSKNQGLTSKLTPRHPFNHCPLPPPPMLPTLKLGEAVPFKN</sequence>
<evidence type="ECO:0000313" key="3">
    <source>
        <dbReference type="Proteomes" id="UP001295423"/>
    </source>
</evidence>
<proteinExistence type="predicted"/>
<dbReference type="Proteomes" id="UP001295423">
    <property type="component" value="Unassembled WGS sequence"/>
</dbReference>